<protein>
    <submittedName>
        <fullName evidence="1">Uncharacterized protein</fullName>
    </submittedName>
</protein>
<sequence length="42" mass="4615">MTVRCECCGDVTASRDGQRVICERCVEELEGCTPIDVPSEPQ</sequence>
<keyword evidence="2" id="KW-1185">Reference proteome</keyword>
<dbReference type="RefSeq" id="WP_270042382.1">
    <property type="nucleotide sequence ID" value="NZ_JAPDOD010000023.1"/>
</dbReference>
<gene>
    <name evidence="1" type="ORF">OM076_22890</name>
</gene>
<dbReference type="AlphaFoldDB" id="A0A9X3S249"/>
<proteinExistence type="predicted"/>
<dbReference type="EMBL" id="JAPDOD010000023">
    <property type="protein sequence ID" value="MDA0163139.1"/>
    <property type="molecule type" value="Genomic_DNA"/>
</dbReference>
<evidence type="ECO:0000313" key="1">
    <source>
        <dbReference type="EMBL" id="MDA0163139.1"/>
    </source>
</evidence>
<evidence type="ECO:0000313" key="2">
    <source>
        <dbReference type="Proteomes" id="UP001149140"/>
    </source>
</evidence>
<organism evidence="1 2">
    <name type="scientific">Solirubrobacter ginsenosidimutans</name>
    <dbReference type="NCBI Taxonomy" id="490573"/>
    <lineage>
        <taxon>Bacteria</taxon>
        <taxon>Bacillati</taxon>
        <taxon>Actinomycetota</taxon>
        <taxon>Thermoleophilia</taxon>
        <taxon>Solirubrobacterales</taxon>
        <taxon>Solirubrobacteraceae</taxon>
        <taxon>Solirubrobacter</taxon>
    </lineage>
</organism>
<accession>A0A9X3S249</accession>
<reference evidence="1" key="1">
    <citation type="submission" date="2022-10" db="EMBL/GenBank/DDBJ databases">
        <title>The WGS of Solirubrobacter ginsenosidimutans DSM 21036.</title>
        <authorList>
            <person name="Jiang Z."/>
        </authorList>
    </citation>
    <scope>NUCLEOTIDE SEQUENCE</scope>
    <source>
        <strain evidence="1">DSM 21036</strain>
    </source>
</reference>
<dbReference type="Proteomes" id="UP001149140">
    <property type="component" value="Unassembled WGS sequence"/>
</dbReference>
<comment type="caution">
    <text evidence="1">The sequence shown here is derived from an EMBL/GenBank/DDBJ whole genome shotgun (WGS) entry which is preliminary data.</text>
</comment>
<name>A0A9X3S249_9ACTN</name>